<feature type="domain" description="EAL" evidence="2">
    <location>
        <begin position="98"/>
        <end position="356"/>
    </location>
</feature>
<dbReference type="Proteomes" id="UP001432099">
    <property type="component" value="Chromosome"/>
</dbReference>
<dbReference type="InterPro" id="IPR035919">
    <property type="entry name" value="EAL_sf"/>
</dbReference>
<keyword evidence="1" id="KW-0472">Membrane</keyword>
<evidence type="ECO:0000259" key="2">
    <source>
        <dbReference type="PROSITE" id="PS50883"/>
    </source>
</evidence>
<organism evidence="3 4">
    <name type="scientific">Turicibacter faecis</name>
    <dbReference type="NCBI Taxonomy" id="2963365"/>
    <lineage>
        <taxon>Bacteria</taxon>
        <taxon>Bacillati</taxon>
        <taxon>Bacillota</taxon>
        <taxon>Erysipelotrichia</taxon>
        <taxon>Erysipelotrichales</taxon>
        <taxon>Turicibacteraceae</taxon>
        <taxon>Turicibacter</taxon>
    </lineage>
</organism>
<reference evidence="3" key="1">
    <citation type="journal article" date="2024" name="Int. J. Syst. Evol. Microbiol.">
        <title>Turicibacter faecis sp. nov., isolated from faeces of heart failure mouse model.</title>
        <authorList>
            <person name="Imamura Y."/>
            <person name="Motooka D."/>
            <person name="Nakajima Y."/>
            <person name="Ito S."/>
            <person name="Kitakaze M."/>
            <person name="Iida T."/>
            <person name="Nakamura S."/>
        </authorList>
    </citation>
    <scope>NUCLEOTIDE SEQUENCE</scope>
    <source>
        <strain evidence="3">TC023</strain>
    </source>
</reference>
<dbReference type="SMART" id="SM00052">
    <property type="entry name" value="EAL"/>
    <property type="match status" value="1"/>
</dbReference>
<evidence type="ECO:0000313" key="4">
    <source>
        <dbReference type="Proteomes" id="UP001432099"/>
    </source>
</evidence>
<feature type="transmembrane region" description="Helical" evidence="1">
    <location>
        <begin position="35"/>
        <end position="54"/>
    </location>
</feature>
<dbReference type="PANTHER" id="PTHR33121">
    <property type="entry name" value="CYCLIC DI-GMP PHOSPHODIESTERASE PDEF"/>
    <property type="match status" value="1"/>
</dbReference>
<keyword evidence="4" id="KW-1185">Reference proteome</keyword>
<dbReference type="RefSeq" id="WP_161830913.1">
    <property type="nucleotide sequence ID" value="NZ_AP028127.1"/>
</dbReference>
<gene>
    <name evidence="3" type="ORF">T23_03690</name>
</gene>
<dbReference type="SUPFAM" id="SSF141868">
    <property type="entry name" value="EAL domain-like"/>
    <property type="match status" value="1"/>
</dbReference>
<dbReference type="CDD" id="cd01948">
    <property type="entry name" value="EAL"/>
    <property type="match status" value="1"/>
</dbReference>
<dbReference type="Gene3D" id="3.20.20.450">
    <property type="entry name" value="EAL domain"/>
    <property type="match status" value="1"/>
</dbReference>
<name>A0ABN6ZFX3_9FIRM</name>
<evidence type="ECO:0000256" key="1">
    <source>
        <dbReference type="SAM" id="Phobius"/>
    </source>
</evidence>
<dbReference type="EMBL" id="AP028127">
    <property type="protein sequence ID" value="BEH90267.1"/>
    <property type="molecule type" value="Genomic_DNA"/>
</dbReference>
<protein>
    <recommendedName>
        <fullName evidence="2">EAL domain-containing protein</fullName>
    </recommendedName>
</protein>
<dbReference type="InterPro" id="IPR050706">
    <property type="entry name" value="Cyclic-di-GMP_PDE-like"/>
</dbReference>
<dbReference type="PANTHER" id="PTHR33121:SF71">
    <property type="entry name" value="OXYGEN SENSOR PROTEIN DOSP"/>
    <property type="match status" value="1"/>
</dbReference>
<dbReference type="PROSITE" id="PS50883">
    <property type="entry name" value="EAL"/>
    <property type="match status" value="1"/>
</dbReference>
<evidence type="ECO:0000313" key="3">
    <source>
        <dbReference type="EMBL" id="BEH90267.1"/>
    </source>
</evidence>
<dbReference type="Pfam" id="PF00563">
    <property type="entry name" value="EAL"/>
    <property type="match status" value="1"/>
</dbReference>
<proteinExistence type="predicted"/>
<dbReference type="InterPro" id="IPR001633">
    <property type="entry name" value="EAL_dom"/>
</dbReference>
<keyword evidence="1" id="KW-1133">Transmembrane helix</keyword>
<feature type="transmembrane region" description="Helical" evidence="1">
    <location>
        <begin position="74"/>
        <end position="94"/>
    </location>
</feature>
<keyword evidence="1" id="KW-0812">Transmembrane</keyword>
<accession>A0ABN6ZFX3</accession>
<sequence>MINKVLGSNFTTKKILATETLGESSHLRKSILDYFGLRFILLGGLVMPHQSVLATPTTNQLEFSEYQRQMEASVIGLVFILMAVATFFSHRLLAVWEKRKQKYRFIHKLAHDEFILYYQPIVNPDQHKVMACEALLRMKDNDNILSPFHFLETVEELGLMERITLWVLQRVIQDYPEIKAHNQHLDDEFYISLNVSFKELASPSFIEQVKEILAHVDLTEIKLCFEIIEKYHLENQSLTNQVIRELRSLGVKVAIDDFGVEYANLDMLDKIDYDIIKLDKHFIDEIQTSFIRQASVLFIGKVIEYYQKRMVMEGLEYPKQLEVLQELYPGVVYIQGYLYSPPISLEEFKVFTLKSVE</sequence>